<dbReference type="InterPro" id="IPR029058">
    <property type="entry name" value="AB_hydrolase_fold"/>
</dbReference>
<dbReference type="GO" id="GO:0016042">
    <property type="term" value="P:lipid catabolic process"/>
    <property type="evidence" value="ECO:0007669"/>
    <property type="project" value="UniProtKB-UniRule"/>
</dbReference>
<dbReference type="Pfam" id="PF01764">
    <property type="entry name" value="Lipase_3"/>
    <property type="match status" value="1"/>
</dbReference>
<feature type="domain" description="Fungal lipase-type" evidence="6">
    <location>
        <begin position="136"/>
        <end position="230"/>
    </location>
</feature>
<evidence type="ECO:0000256" key="1">
    <source>
        <dbReference type="ARBA" id="ARBA00010701"/>
    </source>
</evidence>
<evidence type="ECO:0000256" key="2">
    <source>
        <dbReference type="ARBA" id="ARBA00022801"/>
    </source>
</evidence>
<keyword evidence="4 5" id="KW-0443">Lipid metabolism</keyword>
<comment type="caution">
    <text evidence="7">The sequence shown here is derived from an EMBL/GenBank/DDBJ whole genome shotgun (WGS) entry which is preliminary data.</text>
</comment>
<evidence type="ECO:0000259" key="6">
    <source>
        <dbReference type="Pfam" id="PF01764"/>
    </source>
</evidence>
<evidence type="ECO:0000313" key="8">
    <source>
        <dbReference type="Proteomes" id="UP000238479"/>
    </source>
</evidence>
<comment type="similarity">
    <text evidence="1 5">Belongs to the AB hydrolase superfamily. Lipase family.</text>
</comment>
<dbReference type="GO" id="GO:0008970">
    <property type="term" value="F:phospholipase A1 activity"/>
    <property type="evidence" value="ECO:0007669"/>
    <property type="project" value="UniProtKB-UniRule"/>
</dbReference>
<proteinExistence type="inferred from homology"/>
<dbReference type="PANTHER" id="PTHR31828:SF20">
    <property type="entry name" value="PHOSPHOLIPASE A1"/>
    <property type="match status" value="1"/>
</dbReference>
<evidence type="ECO:0000256" key="3">
    <source>
        <dbReference type="ARBA" id="ARBA00022963"/>
    </source>
</evidence>
<keyword evidence="3 5" id="KW-0442">Lipid degradation</keyword>
<name>A0A2P6RSX8_ROSCH</name>
<dbReference type="SUPFAM" id="SSF53474">
    <property type="entry name" value="alpha/beta-Hydrolases"/>
    <property type="match status" value="1"/>
</dbReference>
<dbReference type="Gramene" id="PRQ49527">
    <property type="protein sequence ID" value="PRQ49527"/>
    <property type="gene ID" value="RchiOBHm_Chr2g0122911"/>
</dbReference>
<protein>
    <recommendedName>
        <fullName evidence="5">Phospholipase A1</fullName>
        <ecNumber evidence="5">3.1.1.-</ecNumber>
    </recommendedName>
</protein>
<evidence type="ECO:0000256" key="4">
    <source>
        <dbReference type="ARBA" id="ARBA00023098"/>
    </source>
</evidence>
<organism evidence="7 8">
    <name type="scientific">Rosa chinensis</name>
    <name type="common">China rose</name>
    <dbReference type="NCBI Taxonomy" id="74649"/>
    <lineage>
        <taxon>Eukaryota</taxon>
        <taxon>Viridiplantae</taxon>
        <taxon>Streptophyta</taxon>
        <taxon>Embryophyta</taxon>
        <taxon>Tracheophyta</taxon>
        <taxon>Spermatophyta</taxon>
        <taxon>Magnoliopsida</taxon>
        <taxon>eudicotyledons</taxon>
        <taxon>Gunneridae</taxon>
        <taxon>Pentapetalae</taxon>
        <taxon>rosids</taxon>
        <taxon>fabids</taxon>
        <taxon>Rosales</taxon>
        <taxon>Rosaceae</taxon>
        <taxon>Rosoideae</taxon>
        <taxon>Rosoideae incertae sedis</taxon>
        <taxon>Rosa</taxon>
    </lineage>
</organism>
<evidence type="ECO:0000256" key="5">
    <source>
        <dbReference type="RuleBase" id="RU367093"/>
    </source>
</evidence>
<accession>A0A2P6RSX8</accession>
<comment type="function">
    <text evidence="5">Acylhydrolase that catalyzes the hydrolysis of phospholipids at the sn-1 position.</text>
</comment>
<dbReference type="EMBL" id="PDCK01000040">
    <property type="protein sequence ID" value="PRQ49527.1"/>
    <property type="molecule type" value="Genomic_DNA"/>
</dbReference>
<dbReference type="OrthoDB" id="438440at2759"/>
<dbReference type="AlphaFoldDB" id="A0A2P6RSX8"/>
<dbReference type="Proteomes" id="UP000238479">
    <property type="component" value="Chromosome 2"/>
</dbReference>
<dbReference type="STRING" id="74649.A0A2P6RSX8"/>
<dbReference type="PANTHER" id="PTHR31828">
    <property type="entry name" value="PHOSPHOLIPASE A1-IIGAMMA"/>
    <property type="match status" value="1"/>
</dbReference>
<reference evidence="7 8" key="1">
    <citation type="journal article" date="2018" name="Nat. Genet.">
        <title>The Rosa genome provides new insights in the design of modern roses.</title>
        <authorList>
            <person name="Bendahmane M."/>
        </authorList>
    </citation>
    <scope>NUCLEOTIDE SEQUENCE [LARGE SCALE GENOMIC DNA]</scope>
    <source>
        <strain evidence="8">cv. Old Blush</strain>
    </source>
</reference>
<dbReference type="InterPro" id="IPR033556">
    <property type="entry name" value="PLA"/>
</dbReference>
<keyword evidence="2 5" id="KW-0378">Hydrolase</keyword>
<gene>
    <name evidence="7" type="ORF">RchiOBHm_Chr2g0122911</name>
</gene>
<dbReference type="Gene3D" id="3.40.50.1820">
    <property type="entry name" value="alpha/beta hydrolase"/>
    <property type="match status" value="1"/>
</dbReference>
<dbReference type="EC" id="3.1.1.-" evidence="5"/>
<keyword evidence="8" id="KW-1185">Reference proteome</keyword>
<evidence type="ECO:0000313" key="7">
    <source>
        <dbReference type="EMBL" id="PRQ49527.1"/>
    </source>
</evidence>
<dbReference type="InterPro" id="IPR002921">
    <property type="entry name" value="Fungal_lipase-type"/>
</dbReference>
<sequence length="371" mass="41484">MGSIATRWRQLSGEKDWEGLLYPLDIDLRRYIIHYGERAGASRDAVIAEPKSKNFGQPRYAKRHLFSKVGLEIGNPYKYVVRKYLYAAPKLPSSPGMSCLLGYVAVTTDEGSKVLGRRDVLISFRGAVLGHEKLGHPTVHLPWHTYYTNVDLQSPHNKTSCRDQAQAAVRELLGQYKDEEISVTATGHSMGAAFAAQTAIDLVHNGFNIIKPTGIPVKACLVTAILFACPPRRILGSQNVISGGLEDLHILRVQNKYDNHNEHHDVGIEFKIDTLKSPYLKNALQNVHDLQNYLHGVAGNQGESGFKLDVNRDLALVNKYVDGLKDEYNVVAKWWTEKNKSMVQMDDGSWVLIDHENDGDEGNKLSLQSRI</sequence>